<keyword evidence="1" id="KW-1133">Transmembrane helix</keyword>
<name>A0ABX0Q3M3_9GAMM</name>
<organism evidence="2 3">
    <name type="scientific">Luteibacter jiangsuensis</name>
    <dbReference type="NCBI Taxonomy" id="637577"/>
    <lineage>
        <taxon>Bacteria</taxon>
        <taxon>Pseudomonadati</taxon>
        <taxon>Pseudomonadota</taxon>
        <taxon>Gammaproteobacteria</taxon>
        <taxon>Lysobacterales</taxon>
        <taxon>Rhodanobacteraceae</taxon>
        <taxon>Luteibacter</taxon>
    </lineage>
</organism>
<comment type="caution">
    <text evidence="2">The sequence shown here is derived from an EMBL/GenBank/DDBJ whole genome shotgun (WGS) entry which is preliminary data.</text>
</comment>
<accession>A0ABX0Q3M3</accession>
<gene>
    <name evidence="2" type="ORF">HBF26_09515</name>
</gene>
<dbReference type="Proteomes" id="UP001429601">
    <property type="component" value="Unassembled WGS sequence"/>
</dbReference>
<protein>
    <recommendedName>
        <fullName evidence="4">SdpI/YhfL family protein</fullName>
    </recommendedName>
</protein>
<feature type="transmembrane region" description="Helical" evidence="1">
    <location>
        <begin position="71"/>
        <end position="90"/>
    </location>
</feature>
<dbReference type="RefSeq" id="WP_167125326.1">
    <property type="nucleotide sequence ID" value="NZ_JAAQQR010000003.1"/>
</dbReference>
<keyword evidence="3" id="KW-1185">Reference proteome</keyword>
<keyword evidence="1" id="KW-0812">Transmembrane</keyword>
<evidence type="ECO:0000256" key="1">
    <source>
        <dbReference type="SAM" id="Phobius"/>
    </source>
</evidence>
<evidence type="ECO:0000313" key="3">
    <source>
        <dbReference type="Proteomes" id="UP001429601"/>
    </source>
</evidence>
<reference evidence="2 3" key="1">
    <citation type="journal article" date="2011" name="Curr. Microbiol.">
        <title>Luteibacter jiangsuensis sp. nov.: a methamidophos-degrading bacterium isolated from a methamidophos-manufacturing factory.</title>
        <authorList>
            <person name="Wang L."/>
            <person name="Wang G.L."/>
            <person name="Li S.P."/>
            <person name="Jiang J.D."/>
        </authorList>
    </citation>
    <scope>NUCLEOTIDE SEQUENCE [LARGE SCALE GENOMIC DNA]</scope>
    <source>
        <strain evidence="2 3">CGMCC 1.10133</strain>
    </source>
</reference>
<dbReference type="EMBL" id="JAAQQR010000003">
    <property type="protein sequence ID" value="NID05123.1"/>
    <property type="molecule type" value="Genomic_DNA"/>
</dbReference>
<proteinExistence type="predicted"/>
<sequence length="122" mass="12887">MFDAHFLGSAITALAILIVLHQLIRLAMVAMLHRTLRQGLQAGVPLTVEQLDRALGRVPATERAATDRRNGWILVAIGVACGGSVALQGTQEAMRVAAGVALFPLLTGIALVLLSLRASRGR</sequence>
<feature type="transmembrane region" description="Helical" evidence="1">
    <location>
        <begin position="96"/>
        <end position="116"/>
    </location>
</feature>
<keyword evidence="1" id="KW-0472">Membrane</keyword>
<evidence type="ECO:0008006" key="4">
    <source>
        <dbReference type="Google" id="ProtNLM"/>
    </source>
</evidence>
<feature type="transmembrane region" description="Helical" evidence="1">
    <location>
        <begin position="6"/>
        <end position="28"/>
    </location>
</feature>
<evidence type="ECO:0000313" key="2">
    <source>
        <dbReference type="EMBL" id="NID05123.1"/>
    </source>
</evidence>